<reference evidence="2" key="1">
    <citation type="journal article" date="2022" name="Mol. Ecol. Resour.">
        <title>The genomes of chicory, endive, great burdock and yacon provide insights into Asteraceae palaeo-polyploidization history and plant inulin production.</title>
        <authorList>
            <person name="Fan W."/>
            <person name="Wang S."/>
            <person name="Wang H."/>
            <person name="Wang A."/>
            <person name="Jiang F."/>
            <person name="Liu H."/>
            <person name="Zhao H."/>
            <person name="Xu D."/>
            <person name="Zhang Y."/>
        </authorList>
    </citation>
    <scope>NUCLEOTIDE SEQUENCE [LARGE SCALE GENOMIC DNA]</scope>
    <source>
        <strain evidence="2">cv. Yunnan</strain>
    </source>
</reference>
<proteinExistence type="predicted"/>
<dbReference type="EMBL" id="CM042045">
    <property type="protein sequence ID" value="KAI3683443.1"/>
    <property type="molecule type" value="Genomic_DNA"/>
</dbReference>
<comment type="caution">
    <text evidence="1">The sequence shown here is derived from an EMBL/GenBank/DDBJ whole genome shotgun (WGS) entry which is preliminary data.</text>
</comment>
<sequence>MLELVTVKSKWNAYSPIYDRNNENAVFVVSFLLSQKLLVHKFHHQPSRFSSNFHSIPTIMTRWRDRFQN</sequence>
<accession>A0ACB8YE98</accession>
<reference evidence="1 2" key="2">
    <citation type="journal article" date="2022" name="Mol. Ecol. Resour.">
        <title>The genomes of chicory, endive, great burdock and yacon provide insights into Asteraceae paleo-polyploidization history and plant inulin production.</title>
        <authorList>
            <person name="Fan W."/>
            <person name="Wang S."/>
            <person name="Wang H."/>
            <person name="Wang A."/>
            <person name="Jiang F."/>
            <person name="Liu H."/>
            <person name="Zhao H."/>
            <person name="Xu D."/>
            <person name="Zhang Y."/>
        </authorList>
    </citation>
    <scope>NUCLEOTIDE SEQUENCE [LARGE SCALE GENOMIC DNA]</scope>
    <source>
        <strain evidence="2">cv. Yunnan</strain>
        <tissue evidence="1">Leaves</tissue>
    </source>
</reference>
<organism evidence="1 2">
    <name type="scientific">Smallanthus sonchifolius</name>
    <dbReference type="NCBI Taxonomy" id="185202"/>
    <lineage>
        <taxon>Eukaryota</taxon>
        <taxon>Viridiplantae</taxon>
        <taxon>Streptophyta</taxon>
        <taxon>Embryophyta</taxon>
        <taxon>Tracheophyta</taxon>
        <taxon>Spermatophyta</taxon>
        <taxon>Magnoliopsida</taxon>
        <taxon>eudicotyledons</taxon>
        <taxon>Gunneridae</taxon>
        <taxon>Pentapetalae</taxon>
        <taxon>asterids</taxon>
        <taxon>campanulids</taxon>
        <taxon>Asterales</taxon>
        <taxon>Asteraceae</taxon>
        <taxon>Asteroideae</taxon>
        <taxon>Heliantheae alliance</taxon>
        <taxon>Millerieae</taxon>
        <taxon>Smallanthus</taxon>
    </lineage>
</organism>
<name>A0ACB8YE98_9ASTR</name>
<keyword evidence="2" id="KW-1185">Reference proteome</keyword>
<evidence type="ECO:0000313" key="2">
    <source>
        <dbReference type="Proteomes" id="UP001056120"/>
    </source>
</evidence>
<protein>
    <submittedName>
        <fullName evidence="1">Uncharacterized protein</fullName>
    </submittedName>
</protein>
<evidence type="ECO:0000313" key="1">
    <source>
        <dbReference type="EMBL" id="KAI3683443.1"/>
    </source>
</evidence>
<gene>
    <name evidence="1" type="ORF">L1987_83946</name>
</gene>
<dbReference type="Proteomes" id="UP001056120">
    <property type="component" value="Linkage Group LG28"/>
</dbReference>